<dbReference type="Pfam" id="PF19028">
    <property type="entry name" value="TSP1_spondin"/>
    <property type="match status" value="3"/>
</dbReference>
<dbReference type="InterPro" id="IPR051418">
    <property type="entry name" value="Spondin/Thrombospondin_T1"/>
</dbReference>
<dbReference type="SMART" id="SM00209">
    <property type="entry name" value="TSP1"/>
    <property type="match status" value="7"/>
</dbReference>
<evidence type="ECO:0000256" key="4">
    <source>
        <dbReference type="SAM" id="MobiDB-lite"/>
    </source>
</evidence>
<dbReference type="InterPro" id="IPR000884">
    <property type="entry name" value="TSP1_rpt"/>
</dbReference>
<dbReference type="PROSITE" id="PS50092">
    <property type="entry name" value="TSP1"/>
    <property type="match status" value="8"/>
</dbReference>
<reference evidence="6" key="2">
    <citation type="submission" date="2025-09" db="UniProtKB">
        <authorList>
            <consortium name="Ensembl"/>
        </authorList>
    </citation>
    <scope>IDENTIFICATION</scope>
</reference>
<evidence type="ECO:0000313" key="6">
    <source>
        <dbReference type="Ensembl" id="ENSSGRP00000101545.1"/>
    </source>
</evidence>
<dbReference type="InterPro" id="IPR044004">
    <property type="entry name" value="TSP1_spondin_dom"/>
</dbReference>
<name>A0A672SJ18_SINGR</name>
<accession>A0A672SJ18</accession>
<keyword evidence="7" id="KW-1185">Reference proteome</keyword>
<evidence type="ECO:0000256" key="3">
    <source>
        <dbReference type="ARBA" id="ARBA00023180"/>
    </source>
</evidence>
<dbReference type="FunFam" id="2.20.100.10:FF:000050">
    <property type="entry name" value="Thrombospondin type 1 domain containing 7B"/>
    <property type="match status" value="1"/>
</dbReference>
<evidence type="ECO:0000259" key="5">
    <source>
        <dbReference type="Pfam" id="PF19028"/>
    </source>
</evidence>
<dbReference type="SUPFAM" id="SSF82895">
    <property type="entry name" value="TSP-1 type 1 repeat"/>
    <property type="match status" value="5"/>
</dbReference>
<dbReference type="AlphaFoldDB" id="A0A672SJ18"/>
<reference evidence="6" key="1">
    <citation type="submission" date="2025-08" db="UniProtKB">
        <authorList>
            <consortium name="Ensembl"/>
        </authorList>
    </citation>
    <scope>IDENTIFICATION</scope>
</reference>
<keyword evidence="1" id="KW-0732">Signal</keyword>
<dbReference type="Proteomes" id="UP000472262">
    <property type="component" value="Unassembled WGS sequence"/>
</dbReference>
<protein>
    <submittedName>
        <fullName evidence="6">Thrombospondin type 1 domain containing 7B</fullName>
    </submittedName>
</protein>
<dbReference type="FunFam" id="2.20.100.10:FF:000015">
    <property type="entry name" value="Thrombospondin, type I, domain containing 7A"/>
    <property type="match status" value="1"/>
</dbReference>
<dbReference type="InterPro" id="IPR036383">
    <property type="entry name" value="TSP1_rpt_sf"/>
</dbReference>
<evidence type="ECO:0000313" key="7">
    <source>
        <dbReference type="Proteomes" id="UP000472262"/>
    </source>
</evidence>
<dbReference type="Pfam" id="PF00090">
    <property type="entry name" value="TSP_1"/>
    <property type="match status" value="1"/>
</dbReference>
<sequence>MSTPAQLNGLESHRGAPEGCKGGVTTGKGREDQAWTLFLCFGFVCAWQSSARGYFVFILLLKANVYYFISYFPGQWGRCIGEECGTGGVQSRTVWCIHSEGWTTHHSNCRHSDKPESQRPCFKVCEWHQDLFEWEVSEWGPCILAPFQSNALKPRTTECVTAQHGIQRRKVHCVRTSNRTTVTERICEFFSPRPALEQACLIPCPHDCIVSDFSAWSGCSRTCGMGLQHRTRHVLAAPMYGGANCPNLTQTRTCANLLPCPVGESEHQYSLKVGPWSECRQPQHKGLWMSGRTMLDFTTGDTERNTVKRHIQSSQHHHHHLHHHHGLKGLDVEIGYQTRQVRCMRSDGKNEIVGCSVILTSTWISWWHSIGHKPLGRKLNQITLQINFLVPEELCEDEPPPKEVSCMMACSGDCVLSSWSDWSSCSHSCSSKNSEGRQSRTRTILGLPGEAKACPAATALEEWRTCNDHPCITFYWEASPWGPCIEDSSMNLNGTGYWNGTATCAVGVQIRKVVCMKMGIGPVIPKRCPESARPDTIQPCLLPCKKDCIVTPFSEWTACPTTCLPGIDTSRFRIIIQRAANGGQECPDTLYEERECEALLVCPIYRWKTHRWHPCTLVPDSVQQGMTGASESCGKGLEMRGVSCVDEYDEMAAVSECLQWAGPMPSRFRSCWVPCRDDCTFSSWSKFSECSGCGSRRTRKRTLTGWSRKQDRCQRKDLYPLVESEPCPCEEFVSQPCGNWTSCILSETPAQGSLQGWRGQQEARDCGQGLRYRTVVCLDHGAHLVSPDRCSESGLVKEVCHIPCPLDCKLSDWSPWSACSASCGSGLKIRSKWLREKPFNGGRPCPKLDLKNQVYEAVPCRSECGQYEWVTDPWSVCTINTVDELPACGEGVQSHKIRCVRRGSGDLVSSVNETLCDQEEIPLQAQTCILPCPNDCVMSQWSQWSTCSIVRCPFCLLLYPQGWSTCQLSEHAICGQGLRTRLLDCIRSDGKVVDLSVCEEVTFISCPISDDCFCLFLNCTVYKYCNYTCVMIRSRSMLQQAHEEGRPCASQLSLTKPCPISPCYTWLLSDWSPCTVEGIQSMFHMTKWC</sequence>
<feature type="domain" description="Spondin-like TSP1" evidence="5">
    <location>
        <begin position="548"/>
        <end position="598"/>
    </location>
</feature>
<evidence type="ECO:0000256" key="2">
    <source>
        <dbReference type="ARBA" id="ARBA00023157"/>
    </source>
</evidence>
<keyword evidence="3" id="KW-0325">Glycoprotein</keyword>
<dbReference type="FunFam" id="2.20.100.10:FF:000014">
    <property type="entry name" value="Thrombospondin type 1 domain containing 7A"/>
    <property type="match status" value="1"/>
</dbReference>
<dbReference type="FunFam" id="2.20.100.10:FF:000031">
    <property type="entry name" value="Thrombospondin type 1 domain containing 7A"/>
    <property type="match status" value="1"/>
</dbReference>
<dbReference type="Gene3D" id="2.20.100.10">
    <property type="entry name" value="Thrombospondin type-1 (TSP1) repeat"/>
    <property type="match status" value="4"/>
</dbReference>
<dbReference type="Pfam" id="PF19030">
    <property type="entry name" value="TSP1_ADAMTS"/>
    <property type="match status" value="2"/>
</dbReference>
<evidence type="ECO:0000256" key="1">
    <source>
        <dbReference type="ARBA" id="ARBA00022729"/>
    </source>
</evidence>
<proteinExistence type="predicted"/>
<feature type="domain" description="Spondin-like TSP1" evidence="5">
    <location>
        <begin position="808"/>
        <end position="853"/>
    </location>
</feature>
<dbReference type="Ensembl" id="ENSSGRT00000107984.1">
    <property type="protein sequence ID" value="ENSSGRP00000101545.1"/>
    <property type="gene ID" value="ENSSGRG00000050502.1"/>
</dbReference>
<organism evidence="6 7">
    <name type="scientific">Sinocyclocheilus grahami</name>
    <name type="common">Dianchi golden-line fish</name>
    <name type="synonym">Barbus grahami</name>
    <dbReference type="NCBI Taxonomy" id="75366"/>
    <lineage>
        <taxon>Eukaryota</taxon>
        <taxon>Metazoa</taxon>
        <taxon>Chordata</taxon>
        <taxon>Craniata</taxon>
        <taxon>Vertebrata</taxon>
        <taxon>Euteleostomi</taxon>
        <taxon>Actinopterygii</taxon>
        <taxon>Neopterygii</taxon>
        <taxon>Teleostei</taxon>
        <taxon>Ostariophysi</taxon>
        <taxon>Cypriniformes</taxon>
        <taxon>Cyprinidae</taxon>
        <taxon>Cyprininae</taxon>
        <taxon>Sinocyclocheilus</taxon>
    </lineage>
</organism>
<keyword evidence="2" id="KW-1015">Disulfide bond</keyword>
<dbReference type="PANTHER" id="PTHR11311:SF7">
    <property type="entry name" value="THROMBOSPONDIN TYPE-1 DOMAIN-CONTAINING PROTEIN 7B"/>
    <property type="match status" value="1"/>
</dbReference>
<feature type="domain" description="Spondin-like TSP1" evidence="5">
    <location>
        <begin position="208"/>
        <end position="256"/>
    </location>
</feature>
<dbReference type="PANTHER" id="PTHR11311">
    <property type="entry name" value="SPONDIN"/>
    <property type="match status" value="1"/>
</dbReference>
<dbReference type="GO" id="GO:0030036">
    <property type="term" value="P:actin cytoskeleton organization"/>
    <property type="evidence" value="ECO:0007669"/>
    <property type="project" value="TreeGrafter"/>
</dbReference>
<feature type="region of interest" description="Disordered" evidence="4">
    <location>
        <begin position="1"/>
        <end position="23"/>
    </location>
</feature>
<dbReference type="GO" id="GO:0005886">
    <property type="term" value="C:plasma membrane"/>
    <property type="evidence" value="ECO:0007669"/>
    <property type="project" value="TreeGrafter"/>
</dbReference>